<dbReference type="EMBL" id="DS547094">
    <property type="protein sequence ID" value="EDR12663.1"/>
    <property type="molecule type" value="Genomic_DNA"/>
</dbReference>
<dbReference type="InterPro" id="IPR052969">
    <property type="entry name" value="Thr-specific_kinase-like"/>
</dbReference>
<dbReference type="OrthoDB" id="301415at2759"/>
<name>B0CZR3_LACBS</name>
<dbReference type="KEGG" id="lbc:LACBIDRAFT_311330"/>
<evidence type="ECO:0000313" key="2">
    <source>
        <dbReference type="EMBL" id="EDR12663.1"/>
    </source>
</evidence>
<feature type="domain" description="VWFA" evidence="1">
    <location>
        <begin position="170"/>
        <end position="370"/>
    </location>
</feature>
<dbReference type="AlphaFoldDB" id="B0CZR3"/>
<reference evidence="2 3" key="1">
    <citation type="journal article" date="2008" name="Nature">
        <title>The genome of Laccaria bicolor provides insights into mycorrhizal symbiosis.</title>
        <authorList>
            <person name="Martin F."/>
            <person name="Aerts A."/>
            <person name="Ahren D."/>
            <person name="Brun A."/>
            <person name="Danchin E.G.J."/>
            <person name="Duchaussoy F."/>
            <person name="Gibon J."/>
            <person name="Kohler A."/>
            <person name="Lindquist E."/>
            <person name="Pereda V."/>
            <person name="Salamov A."/>
            <person name="Shapiro H.J."/>
            <person name="Wuyts J."/>
            <person name="Blaudez D."/>
            <person name="Buee M."/>
            <person name="Brokstein P."/>
            <person name="Canbaeck B."/>
            <person name="Cohen D."/>
            <person name="Courty P.E."/>
            <person name="Coutinho P.M."/>
            <person name="Delaruelle C."/>
            <person name="Detter J.C."/>
            <person name="Deveau A."/>
            <person name="DiFazio S."/>
            <person name="Duplessis S."/>
            <person name="Fraissinet-Tachet L."/>
            <person name="Lucic E."/>
            <person name="Frey-Klett P."/>
            <person name="Fourrey C."/>
            <person name="Feussner I."/>
            <person name="Gay G."/>
            <person name="Grimwood J."/>
            <person name="Hoegger P.J."/>
            <person name="Jain P."/>
            <person name="Kilaru S."/>
            <person name="Labbe J."/>
            <person name="Lin Y.C."/>
            <person name="Legue V."/>
            <person name="Le Tacon F."/>
            <person name="Marmeisse R."/>
            <person name="Melayah D."/>
            <person name="Montanini B."/>
            <person name="Muratet M."/>
            <person name="Nehls U."/>
            <person name="Niculita-Hirzel H."/>
            <person name="Oudot-Le Secq M.P."/>
            <person name="Peter M."/>
            <person name="Quesneville H."/>
            <person name="Rajashekar B."/>
            <person name="Reich M."/>
            <person name="Rouhier N."/>
            <person name="Schmutz J."/>
            <person name="Yin T."/>
            <person name="Chalot M."/>
            <person name="Henrissat B."/>
            <person name="Kuees U."/>
            <person name="Lucas S."/>
            <person name="Van de Peer Y."/>
            <person name="Podila G.K."/>
            <person name="Polle A."/>
            <person name="Pukkila P.J."/>
            <person name="Richardson P.M."/>
            <person name="Rouze P."/>
            <person name="Sanders I.R."/>
            <person name="Stajich J.E."/>
            <person name="Tunlid A."/>
            <person name="Tuskan G."/>
            <person name="Grigoriev I.V."/>
        </authorList>
    </citation>
    <scope>NUCLEOTIDE SEQUENCE [LARGE SCALE GENOMIC DNA]</scope>
    <source>
        <strain evidence="3">S238N-H82 / ATCC MYA-4686</strain>
    </source>
</reference>
<evidence type="ECO:0000313" key="3">
    <source>
        <dbReference type="Proteomes" id="UP000001194"/>
    </source>
</evidence>
<proteinExistence type="predicted"/>
<dbReference type="GO" id="GO:0004674">
    <property type="term" value="F:protein serine/threonine kinase activity"/>
    <property type="evidence" value="ECO:0007669"/>
    <property type="project" value="TreeGrafter"/>
</dbReference>
<accession>B0CZR3</accession>
<dbReference type="GO" id="GO:0005737">
    <property type="term" value="C:cytoplasm"/>
    <property type="evidence" value="ECO:0007669"/>
    <property type="project" value="TreeGrafter"/>
</dbReference>
<dbReference type="HOGENOM" id="CLU_556754_0_0_1"/>
<dbReference type="InterPro" id="IPR036465">
    <property type="entry name" value="vWFA_dom_sf"/>
</dbReference>
<dbReference type="PANTHER" id="PTHR47763">
    <property type="entry name" value="ALPHA-PROTEIN KINASE VWKA"/>
    <property type="match status" value="1"/>
</dbReference>
<gene>
    <name evidence="2" type="ORF">LACBIDRAFT_311330</name>
</gene>
<dbReference type="RefSeq" id="XP_001876927.1">
    <property type="nucleotide sequence ID" value="XM_001876892.1"/>
</dbReference>
<dbReference type="InterPro" id="IPR002035">
    <property type="entry name" value="VWF_A"/>
</dbReference>
<protein>
    <submittedName>
        <fullName evidence="2">Predicted protein</fullName>
    </submittedName>
</protein>
<sequence length="493" mass="53918">MSYISKITSDSGVYRIKVLDKDSYAKYIKDDSSDSPWIKLTTLDTSSAEQKWKISAVSGKTDVFTITSVVDNAGLNYKRTSQTYWGYGYPQPKANSTSLNWNIQEKTSDGKKFSKIHLDGDDQTYFDSNDNKSTKNAINFYYNNNNSTSGANQKYEFEQVPDEPSGAALDIVFIQDITGSQQAFIDKARDEIQNTINGIVNSGKIASGKLRVAVVIFRDHTPEDTFLTGKLDFTTDVDEVKKYLNNQIATGGGDGPEGQCCALNDALELLLTSDDDTTKIAILTTDSPPHGIGEPGDKIPDGCPLQNDPCETAESMARNGITLYVVACEPELSRYQTALDFYTGLTSKTGGQVLPLGDTDGLTSLVTTSLTEAVSVAAQARSSRTLVDYNVSLDSATQKLYKQLVAFNVQLDTLVIDDYYEDKAQAHRNANLWANAKKLADVRGKIEKVPGIRINDKYLGGGQPQAVTKKQAVSLNQARQITRACFSAKGKSF</sequence>
<dbReference type="Pfam" id="PF00092">
    <property type="entry name" value="VWA"/>
    <property type="match status" value="1"/>
</dbReference>
<dbReference type="SUPFAM" id="SSF53300">
    <property type="entry name" value="vWA-like"/>
    <property type="match status" value="1"/>
</dbReference>
<dbReference type="InParanoid" id="B0CZR3"/>
<dbReference type="PROSITE" id="PS50234">
    <property type="entry name" value="VWFA"/>
    <property type="match status" value="1"/>
</dbReference>
<dbReference type="PANTHER" id="PTHR47763:SF1">
    <property type="entry name" value="DUF659 DOMAIN-CONTAINING PROTEIN"/>
    <property type="match status" value="1"/>
</dbReference>
<organism evidence="3">
    <name type="scientific">Laccaria bicolor (strain S238N-H82 / ATCC MYA-4686)</name>
    <name type="common">Bicoloured deceiver</name>
    <name type="synonym">Laccaria laccata var. bicolor</name>
    <dbReference type="NCBI Taxonomy" id="486041"/>
    <lineage>
        <taxon>Eukaryota</taxon>
        <taxon>Fungi</taxon>
        <taxon>Dikarya</taxon>
        <taxon>Basidiomycota</taxon>
        <taxon>Agaricomycotina</taxon>
        <taxon>Agaricomycetes</taxon>
        <taxon>Agaricomycetidae</taxon>
        <taxon>Agaricales</taxon>
        <taxon>Agaricineae</taxon>
        <taxon>Hydnangiaceae</taxon>
        <taxon>Laccaria</taxon>
    </lineage>
</organism>
<dbReference type="GeneID" id="6072687"/>
<dbReference type="Proteomes" id="UP000001194">
    <property type="component" value="Unassembled WGS sequence"/>
</dbReference>
<keyword evidence="3" id="KW-1185">Reference proteome</keyword>
<evidence type="ECO:0000259" key="1">
    <source>
        <dbReference type="PROSITE" id="PS50234"/>
    </source>
</evidence>
<dbReference type="Gene3D" id="3.40.50.410">
    <property type="entry name" value="von Willebrand factor, type A domain"/>
    <property type="match status" value="1"/>
</dbReference>